<evidence type="ECO:0000313" key="2">
    <source>
        <dbReference type="Proteomes" id="UP001233999"/>
    </source>
</evidence>
<name>A0AAD8EB87_DIPPU</name>
<proteinExistence type="predicted"/>
<protein>
    <submittedName>
        <fullName evidence="1">Uncharacterized protein</fullName>
    </submittedName>
</protein>
<feature type="non-terminal residue" evidence="1">
    <location>
        <position position="1"/>
    </location>
</feature>
<gene>
    <name evidence="1" type="ORF">L9F63_022225</name>
</gene>
<reference evidence="1" key="1">
    <citation type="journal article" date="2023" name="IScience">
        <title>Live-bearing cockroach genome reveals convergent evolutionary mechanisms linked to viviparity in insects and beyond.</title>
        <authorList>
            <person name="Fouks B."/>
            <person name="Harrison M.C."/>
            <person name="Mikhailova A.A."/>
            <person name="Marchal E."/>
            <person name="English S."/>
            <person name="Carruthers M."/>
            <person name="Jennings E.C."/>
            <person name="Chiamaka E.L."/>
            <person name="Frigard R.A."/>
            <person name="Pippel M."/>
            <person name="Attardo G.M."/>
            <person name="Benoit J.B."/>
            <person name="Bornberg-Bauer E."/>
            <person name="Tobe S.S."/>
        </authorList>
    </citation>
    <scope>NUCLEOTIDE SEQUENCE</scope>
    <source>
        <strain evidence="1">Stay&amp;Tobe</strain>
    </source>
</reference>
<feature type="non-terminal residue" evidence="1">
    <location>
        <position position="55"/>
    </location>
</feature>
<evidence type="ECO:0000313" key="1">
    <source>
        <dbReference type="EMBL" id="KAJ9583422.1"/>
    </source>
</evidence>
<dbReference type="Proteomes" id="UP001233999">
    <property type="component" value="Unassembled WGS sequence"/>
</dbReference>
<keyword evidence="2" id="KW-1185">Reference proteome</keyword>
<accession>A0AAD8EB87</accession>
<comment type="caution">
    <text evidence="1">The sequence shown here is derived from an EMBL/GenBank/DDBJ whole genome shotgun (WGS) entry which is preliminary data.</text>
</comment>
<reference evidence="1" key="2">
    <citation type="submission" date="2023-05" db="EMBL/GenBank/DDBJ databases">
        <authorList>
            <person name="Fouks B."/>
        </authorList>
    </citation>
    <scope>NUCLEOTIDE SEQUENCE</scope>
    <source>
        <strain evidence="1">Stay&amp;Tobe</strain>
        <tissue evidence="1">Testes</tissue>
    </source>
</reference>
<dbReference type="EMBL" id="JASPKZ010007602">
    <property type="protein sequence ID" value="KAJ9583422.1"/>
    <property type="molecule type" value="Genomic_DNA"/>
</dbReference>
<organism evidence="1 2">
    <name type="scientific">Diploptera punctata</name>
    <name type="common">Pacific beetle cockroach</name>
    <dbReference type="NCBI Taxonomy" id="6984"/>
    <lineage>
        <taxon>Eukaryota</taxon>
        <taxon>Metazoa</taxon>
        <taxon>Ecdysozoa</taxon>
        <taxon>Arthropoda</taxon>
        <taxon>Hexapoda</taxon>
        <taxon>Insecta</taxon>
        <taxon>Pterygota</taxon>
        <taxon>Neoptera</taxon>
        <taxon>Polyneoptera</taxon>
        <taxon>Dictyoptera</taxon>
        <taxon>Blattodea</taxon>
        <taxon>Blaberoidea</taxon>
        <taxon>Blaberidae</taxon>
        <taxon>Diplopterinae</taxon>
        <taxon>Diploptera</taxon>
    </lineage>
</organism>
<dbReference type="AlphaFoldDB" id="A0AAD8EB87"/>
<sequence length="55" mass="6181">PYVVQTRDTLLGNYRCVLKMIIYSMPLETSLLATLDSTGSSNAPMRRTRVMSTMP</sequence>